<sequence>LLYEGAEKKWDINVKILTASVVANLIKENLEGYCATSDEIELEDQQEWVYLIWDGIVNREYEPSDFETLHLIPTNRGKLRKIKAKGKCLWNIIDNELDNKVQPLIEKFGVTFVDKDFEKRYGHVRSKLSSYVIDLANLPSVLLCLHESASYPKNMKFCLRTEDALEIIDYLSAHLQNNVVSKLSDVVIDVMKNFPIYSEMGHEGRTSFYKKEKWFLLPEEEESDYVHMKMPNHIGFLDVNSNNNTRHILEDIIKITRLTQINYWREYVIPNFTSQPSPVFDAMVEKLFVRLEELLRADSTLKVKLGQLPFVTAGTHNMFKDPLGSDVHFKHLGPMDLYDPNDQKIVNLFFEDEKVFPCKKFSQKLKSLMELGLKTYLLPDDIIDRLRTFQDYKSKSGLSDTVHTKAMNLLKYIDNNWNIIFDKDPENTQLFSEILDREWIPTVEYSGKKSFSKPSECRDLEMKHLICYARPILDYGIKNEEFLKRLGWDKDPDIKVILCQLQMCFQESSEILNIYEICDAIYKHMNKIVNASGEGNEIDTLKEDLRDMKWILVNRRFYPSENVVFDLPKDFGNKDTLIVGLPDAYKCNYSNLFERMGVRSEIGIRDYINIIKVHVQDDPHVKLSVSEIDKVVGLIDQISKKYTEDKSFTEILQELLIPTTQEILVNLADVQYDDMGSRSTDEEKKIYHVAHPSISLSIAKNIGMKMLSVKESARVFKLYIDERDFRGKDQPSLLTKEMHLWQGPALWIYNDAEFKGNDFDLVSGEYIAFLDPHSKYLPELGNPPRSPLGSRYNFLRANFREKWYGQAAPYMAVEGCDLTKKYNGTLFRIPLRNYETKNLSKISDKKFDPNDLLNLFKDIQGDREMLFLRNIEECSVHYLDEYQSKPIWEARINDINENIRNTRCSITDETKIFQLEMQLFNYDDVVSSKLENWILCFGGNNQVREDLKELTDKKKSACAIAALVAQTEGNDEKGRMYSYLSLPISNGLSVMLSGDFILSSDRSNIILSESAEHGQEKWNKYILLEILPSLHAKLLNEIAIRDSQRFESLRNNQNEEFIPYVTTRDWPIKSNPPTPEIYRKFGLAVLKELSQHDYREELVIIPDILVQQNIQIVKVSEEQYKHLELLKGLLNCKPPNFITPNLIWDTLRDKRKIWDSYITSGDQKIVKKVIDYLLRFILESTEPQDMAIYERLIGMPLVPLYGDTIGTFCEMEYYIAEEDHQKLFKKTRPSRFVTELPFDIKNKEISKLLKISELNANGILNLLEIEFPISERMNQDLLDESYPYKQWLDLILEKLCEDSEFEYDRLAMFPLLPVIHPYRKLVPFDKNNPILFQGDLRYSLMINVLSELGIRFTDLKLTDTAHSTLKECVNQPTEVNILKSIERARSRSEKSMDEIFKRLNKNDISEIRSFIRNFLMKIRSNENDKELDLEVKKIIRSLPIWSIYSQDNFIAAHKGYLLKSKLKICSFKHIKIFKVESDADYDLLPYLDANKTNELKYIKWYYEFMKITPDDKYMEFLESILLLGNNEVEEHLSKINKAIPNKDRTVLFKVNTLYDINVGLFHEIFRDTDKMGLKNSINSHTFIECAREIERKFIVTPQAENNKTLARRLVMELFSSFEKLSFERQQWDELLNIKFIPTDEDMHSQEYSGTKDVVTFLNSACFYKHANLVWTNVPLFDKSLVPPMKFLKSHPDLCRPKLWNVICHWENVTLLAERVDWRYYGNRRQFRDMMTEIYEYINSQVDQNKEIIESAIREKRLFLNGDNPFEPENWLSGDSLIFGTSEDIRKDKQTVSSFLKDYKKLLTLAGAWEVKDFKFRKEDFVNRYQDQETYLLKNLLYFLEKQEETPYHDVEFCFPDGEKIYANRYVLSAASEHFRTSFHSSMKEGTENIKATINIEDFKPDTFREAIGNECKVKNVLEIKKFSKTYNAKLLGKHCLKIIKANQQILMEMINDDARGEQDLEEEMMMFQEMLEEAEEMSDI</sequence>
<name>A0ACA9M8E8_9GLOM</name>
<dbReference type="Proteomes" id="UP000789525">
    <property type="component" value="Unassembled WGS sequence"/>
</dbReference>
<keyword evidence="2" id="KW-1185">Reference proteome</keyword>
<comment type="caution">
    <text evidence="1">The sequence shown here is derived from an EMBL/GenBank/DDBJ whole genome shotgun (WGS) entry which is preliminary data.</text>
</comment>
<organism evidence="1 2">
    <name type="scientific">Acaulospora colombiana</name>
    <dbReference type="NCBI Taxonomy" id="27376"/>
    <lineage>
        <taxon>Eukaryota</taxon>
        <taxon>Fungi</taxon>
        <taxon>Fungi incertae sedis</taxon>
        <taxon>Mucoromycota</taxon>
        <taxon>Glomeromycotina</taxon>
        <taxon>Glomeromycetes</taxon>
        <taxon>Diversisporales</taxon>
        <taxon>Acaulosporaceae</taxon>
        <taxon>Acaulospora</taxon>
    </lineage>
</organism>
<gene>
    <name evidence="1" type="ORF">ACOLOM_LOCUS5710</name>
</gene>
<evidence type="ECO:0000313" key="1">
    <source>
        <dbReference type="EMBL" id="CAG8574011.1"/>
    </source>
</evidence>
<evidence type="ECO:0000313" key="2">
    <source>
        <dbReference type="Proteomes" id="UP000789525"/>
    </source>
</evidence>
<feature type="non-terminal residue" evidence="1">
    <location>
        <position position="1"/>
    </location>
</feature>
<accession>A0ACA9M8E8</accession>
<reference evidence="1" key="1">
    <citation type="submission" date="2021-06" db="EMBL/GenBank/DDBJ databases">
        <authorList>
            <person name="Kallberg Y."/>
            <person name="Tangrot J."/>
            <person name="Rosling A."/>
        </authorList>
    </citation>
    <scope>NUCLEOTIDE SEQUENCE</scope>
    <source>
        <strain evidence="1">CL356</strain>
    </source>
</reference>
<proteinExistence type="predicted"/>
<protein>
    <submittedName>
        <fullName evidence="1">10167_t:CDS:1</fullName>
    </submittedName>
</protein>
<dbReference type="EMBL" id="CAJVPT010010852">
    <property type="protein sequence ID" value="CAG8574011.1"/>
    <property type="molecule type" value="Genomic_DNA"/>
</dbReference>